<feature type="domain" description="DUF397" evidence="1">
    <location>
        <begin position="16"/>
        <end position="66"/>
    </location>
</feature>
<proteinExistence type="predicted"/>
<organism evidence="2 3">
    <name type="scientific">Streptomyces syringium</name>
    <dbReference type="NCBI Taxonomy" id="76729"/>
    <lineage>
        <taxon>Bacteria</taxon>
        <taxon>Bacillati</taxon>
        <taxon>Actinomycetota</taxon>
        <taxon>Actinomycetes</taxon>
        <taxon>Kitasatosporales</taxon>
        <taxon>Streptomycetaceae</taxon>
        <taxon>Streptomyces</taxon>
    </lineage>
</organism>
<keyword evidence="3" id="KW-1185">Reference proteome</keyword>
<name>A0ABS4Y2I6_9ACTN</name>
<dbReference type="Pfam" id="PF04149">
    <property type="entry name" value="DUF397"/>
    <property type="match status" value="1"/>
</dbReference>
<dbReference type="GeneID" id="91568502"/>
<evidence type="ECO:0000259" key="1">
    <source>
        <dbReference type="Pfam" id="PF04149"/>
    </source>
</evidence>
<comment type="caution">
    <text evidence="2">The sequence shown here is derived from an EMBL/GenBank/DDBJ whole genome shotgun (WGS) entry which is preliminary data.</text>
</comment>
<accession>A0ABS4Y2I6</accession>
<evidence type="ECO:0000313" key="2">
    <source>
        <dbReference type="EMBL" id="MBP2402163.1"/>
    </source>
</evidence>
<reference evidence="2 3" key="1">
    <citation type="submission" date="2021-03" db="EMBL/GenBank/DDBJ databases">
        <title>Sequencing the genomes of 1000 actinobacteria strains.</title>
        <authorList>
            <person name="Klenk H.-P."/>
        </authorList>
    </citation>
    <scope>NUCLEOTIDE SEQUENCE [LARGE SCALE GENOMIC DNA]</scope>
    <source>
        <strain evidence="2 3">DSM 41480</strain>
    </source>
</reference>
<dbReference type="InterPro" id="IPR007278">
    <property type="entry name" value="DUF397"/>
</dbReference>
<sequence>MNDSTSDLYACDLSHAEWRKSSASGPEHNCVEVADLANGTVAIRDSKDTRRTPLRFHAPEWAAFRQSLISGEI</sequence>
<protein>
    <recommendedName>
        <fullName evidence="1">DUF397 domain-containing protein</fullName>
    </recommendedName>
</protein>
<gene>
    <name evidence="2" type="ORF">JO379_001632</name>
</gene>
<dbReference type="EMBL" id="JAGIOH010000001">
    <property type="protein sequence ID" value="MBP2402163.1"/>
    <property type="molecule type" value="Genomic_DNA"/>
</dbReference>
<dbReference type="Proteomes" id="UP001519291">
    <property type="component" value="Unassembled WGS sequence"/>
</dbReference>
<evidence type="ECO:0000313" key="3">
    <source>
        <dbReference type="Proteomes" id="UP001519291"/>
    </source>
</evidence>
<dbReference type="RefSeq" id="WP_209514451.1">
    <property type="nucleotide sequence ID" value="NZ_JAGIOH010000001.1"/>
</dbReference>